<comment type="caution">
    <text evidence="10">The sequence shown here is derived from an EMBL/GenBank/DDBJ whole genome shotgun (WGS) entry which is preliminary data.</text>
</comment>
<evidence type="ECO:0000256" key="3">
    <source>
        <dbReference type="ARBA" id="ARBA00022723"/>
    </source>
</evidence>
<evidence type="ECO:0000313" key="11">
    <source>
        <dbReference type="Proteomes" id="UP001208570"/>
    </source>
</evidence>
<keyword evidence="4" id="KW-0223">Dioxygenase</keyword>
<name>A0AAD9JR14_9ANNE</name>
<dbReference type="GO" id="GO:0005783">
    <property type="term" value="C:endoplasmic reticulum"/>
    <property type="evidence" value="ECO:0007669"/>
    <property type="project" value="TreeGrafter"/>
</dbReference>
<evidence type="ECO:0000259" key="9">
    <source>
        <dbReference type="PROSITE" id="PS51471"/>
    </source>
</evidence>
<evidence type="ECO:0000256" key="1">
    <source>
        <dbReference type="ARBA" id="ARBA00001961"/>
    </source>
</evidence>
<dbReference type="InterPro" id="IPR006620">
    <property type="entry name" value="Pro_4_hyd_alph"/>
</dbReference>
<protein>
    <recommendedName>
        <fullName evidence="2">procollagen-lysine 5-dioxygenase</fullName>
        <ecNumber evidence="2">1.14.11.4</ecNumber>
    </recommendedName>
</protein>
<evidence type="ECO:0000256" key="5">
    <source>
        <dbReference type="ARBA" id="ARBA00023002"/>
    </source>
</evidence>
<evidence type="ECO:0000256" key="6">
    <source>
        <dbReference type="ARBA" id="ARBA00023004"/>
    </source>
</evidence>
<dbReference type="GO" id="GO:0008475">
    <property type="term" value="F:procollagen-lysine 5-dioxygenase activity"/>
    <property type="evidence" value="ECO:0007669"/>
    <property type="project" value="UniProtKB-EC"/>
</dbReference>
<keyword evidence="11" id="KW-1185">Reference proteome</keyword>
<evidence type="ECO:0000256" key="8">
    <source>
        <dbReference type="SAM" id="SignalP"/>
    </source>
</evidence>
<keyword evidence="3" id="KW-0479">Metal-binding</keyword>
<dbReference type="AlphaFoldDB" id="A0AAD9JR14"/>
<keyword evidence="6" id="KW-0408">Iron</keyword>
<accession>A0AAD9JR14</accession>
<dbReference type="InterPro" id="IPR057589">
    <property type="entry name" value="GT_PLOD"/>
</dbReference>
<dbReference type="SMART" id="SM00702">
    <property type="entry name" value="P4Hc"/>
    <property type="match status" value="1"/>
</dbReference>
<dbReference type="InterPro" id="IPR050757">
    <property type="entry name" value="Collagen_mod_GT25"/>
</dbReference>
<dbReference type="InterPro" id="IPR005123">
    <property type="entry name" value="Oxoglu/Fe-dep_dioxygenase_dom"/>
</dbReference>
<comment type="catalytic activity">
    <reaction evidence="7">
        <text>L-lysyl-[collagen] + 2-oxoglutarate + O2 = (5R)-5-hydroxy-L-lysyl-[collagen] + succinate + CO2</text>
        <dbReference type="Rhea" id="RHEA:16569"/>
        <dbReference type="Rhea" id="RHEA-COMP:12751"/>
        <dbReference type="Rhea" id="RHEA-COMP:12752"/>
        <dbReference type="ChEBI" id="CHEBI:15379"/>
        <dbReference type="ChEBI" id="CHEBI:16526"/>
        <dbReference type="ChEBI" id="CHEBI:16810"/>
        <dbReference type="ChEBI" id="CHEBI:29969"/>
        <dbReference type="ChEBI" id="CHEBI:30031"/>
        <dbReference type="ChEBI" id="CHEBI:133442"/>
        <dbReference type="EC" id="1.14.11.4"/>
    </reaction>
</comment>
<proteinExistence type="predicted"/>
<dbReference type="GO" id="GO:0005506">
    <property type="term" value="F:iron ion binding"/>
    <property type="evidence" value="ECO:0007669"/>
    <property type="project" value="InterPro"/>
</dbReference>
<dbReference type="EC" id="1.14.11.4" evidence="2"/>
<evidence type="ECO:0000256" key="7">
    <source>
        <dbReference type="ARBA" id="ARBA00047930"/>
    </source>
</evidence>
<dbReference type="Gene3D" id="2.60.120.620">
    <property type="entry name" value="q2cbj1_9rhob like domain"/>
    <property type="match status" value="1"/>
</dbReference>
<dbReference type="PANTHER" id="PTHR10730">
    <property type="entry name" value="PROCOLLAGEN-LYSINE,2-OXOGLUTARATE 5-DIOXYGENASE/GLYCOSYLTRANSFERASE 25 FAMILY MEMBER"/>
    <property type="match status" value="1"/>
</dbReference>
<gene>
    <name evidence="10" type="ORF">LSH36_188g08018</name>
</gene>
<dbReference type="PROSITE" id="PS51471">
    <property type="entry name" value="FE2OG_OXY"/>
    <property type="match status" value="1"/>
</dbReference>
<keyword evidence="5" id="KW-0560">Oxidoreductase</keyword>
<feature type="chain" id="PRO_5042179857" description="procollagen-lysine 5-dioxygenase" evidence="8">
    <location>
        <begin position="23"/>
        <end position="729"/>
    </location>
</feature>
<dbReference type="SUPFAM" id="SSF53448">
    <property type="entry name" value="Nucleotide-diphospho-sugar transferases"/>
    <property type="match status" value="1"/>
</dbReference>
<dbReference type="Pfam" id="PF25238">
    <property type="entry name" value="OGFOD2-like"/>
    <property type="match status" value="1"/>
</dbReference>
<dbReference type="GO" id="GO:0031418">
    <property type="term" value="F:L-ascorbic acid binding"/>
    <property type="evidence" value="ECO:0007669"/>
    <property type="project" value="InterPro"/>
</dbReference>
<dbReference type="Pfam" id="PF25342">
    <property type="entry name" value="GT_PLOD"/>
    <property type="match status" value="1"/>
</dbReference>
<dbReference type="PANTHER" id="PTHR10730:SF45">
    <property type="entry name" value="PROCOLLAGEN-LYSINE,2-OXOGLUTARATE 5-DIOXYGENASE"/>
    <property type="match status" value="1"/>
</dbReference>
<dbReference type="InterPro" id="IPR029044">
    <property type="entry name" value="Nucleotide-diphossugar_trans"/>
</dbReference>
<feature type="signal peptide" evidence="8">
    <location>
        <begin position="1"/>
        <end position="22"/>
    </location>
</feature>
<sequence>MDRSFLCLLYGVSCSLFSITLCAEKENGLVLMTVATEATDGFLRFANTAQQYDYDLQVLGMGQKWQGGDIKTYPGGGQKVRLLREALEPLKNKSDLLVMFTDSYDVVLTGGPSDVVRAFKKFGAKILMSAEGFCWPDSSLATKYPDVKLNEKRFLNSGGFIGYATYIHKLLHQDEIKDDEDDQLYYTKIFLDKTKRTDLSIKLDSRSEIFQNLNGALDDVQVKFKGSTCYLYNRRTGNSPLVIHGNGPIKHHFNNLANYLADQWTPTTGCQRCADNSVSLKDVTHDDYPTVTMAIFFERASAFAEEFFNYVGNLDYPKEKITLFIHYEDNFHESDVKDFMDRFGVQYNRVHIYNPSHDLTEWAARNKAMELCLSKAADCQYFFTIDSEAQLENRRVLIELIERNRSVVAPLLSRPGKSWSNFWGSLNADGFYRRADDYLAIVNREQLGLWNVPYVTNVYLIHGYLIPKLVGAYGEGDEDADMAVCSRMRDLGIFMYVDNQNFYGHLVNNDNQTKEHLHNDLYQIFDNRYTWEKKYLHPDYYKALSEDSIVMQPCPDVYWFPMVTPTFCKHLVEEMEHLNQWSGGKHEDPRLAGGYENVPTVDTHASQIGWERHWLQILKDYISPMNAKVFPGYFSEARAIMNFVVRYQPTEQDRLRPHADASTYTVNGALNRPKIDYEGGGVRFLRYNCTITDMKQGWFLMHPGRLTHHHEGLPTTAGTRYIMVSFVDP</sequence>
<reference evidence="10" key="1">
    <citation type="journal article" date="2023" name="Mol. Biol. Evol.">
        <title>Third-Generation Sequencing Reveals the Adaptive Role of the Epigenome in Three Deep-Sea Polychaetes.</title>
        <authorList>
            <person name="Perez M."/>
            <person name="Aroh O."/>
            <person name="Sun Y."/>
            <person name="Lan Y."/>
            <person name="Juniper S.K."/>
            <person name="Young C.R."/>
            <person name="Angers B."/>
            <person name="Qian P.Y."/>
        </authorList>
    </citation>
    <scope>NUCLEOTIDE SEQUENCE</scope>
    <source>
        <strain evidence="10">P08H-3</strain>
    </source>
</reference>
<dbReference type="Proteomes" id="UP001208570">
    <property type="component" value="Unassembled WGS sequence"/>
</dbReference>
<keyword evidence="8" id="KW-0732">Signal</keyword>
<evidence type="ECO:0000313" key="10">
    <source>
        <dbReference type="EMBL" id="KAK2157617.1"/>
    </source>
</evidence>
<organism evidence="10 11">
    <name type="scientific">Paralvinella palmiformis</name>
    <dbReference type="NCBI Taxonomy" id="53620"/>
    <lineage>
        <taxon>Eukaryota</taxon>
        <taxon>Metazoa</taxon>
        <taxon>Spiralia</taxon>
        <taxon>Lophotrochozoa</taxon>
        <taxon>Annelida</taxon>
        <taxon>Polychaeta</taxon>
        <taxon>Sedentaria</taxon>
        <taxon>Canalipalpata</taxon>
        <taxon>Terebellida</taxon>
        <taxon>Terebelliformia</taxon>
        <taxon>Alvinellidae</taxon>
        <taxon>Paralvinella</taxon>
    </lineage>
</organism>
<evidence type="ECO:0000256" key="2">
    <source>
        <dbReference type="ARBA" id="ARBA00012264"/>
    </source>
</evidence>
<feature type="domain" description="Fe2OG dioxygenase" evidence="9">
    <location>
        <begin position="638"/>
        <end position="729"/>
    </location>
</feature>
<evidence type="ECO:0000256" key="4">
    <source>
        <dbReference type="ARBA" id="ARBA00022964"/>
    </source>
</evidence>
<dbReference type="EMBL" id="JAODUP010000188">
    <property type="protein sequence ID" value="KAK2157617.1"/>
    <property type="molecule type" value="Genomic_DNA"/>
</dbReference>
<comment type="cofactor">
    <cofactor evidence="1">
        <name>L-ascorbate</name>
        <dbReference type="ChEBI" id="CHEBI:38290"/>
    </cofactor>
</comment>